<accession>A0A973W6Y3</accession>
<dbReference type="EMBL" id="CP147711">
    <property type="protein sequence ID" value="WXC78678.1"/>
    <property type="molecule type" value="Genomic_DNA"/>
</dbReference>
<proteinExistence type="predicted"/>
<dbReference type="EMBL" id="JAAOLE020000001">
    <property type="protein sequence ID" value="NVI48711.1"/>
    <property type="molecule type" value="Genomic_DNA"/>
</dbReference>
<dbReference type="AlphaFoldDB" id="A0A973W6Y3"/>
<reference evidence="2" key="2">
    <citation type="journal article" date="2021" name="Int. J. Syst. Evol. Microbiol.">
        <title>Bradyrhizobium septentrionale sp. nov. (sv. septentrionale) and Bradyrhizobium quebecense sp. nov. (sv. septentrionale) associated with legumes native to Canada possess rearranged symbiosis genes and numerous insertion sequences.</title>
        <authorList>
            <person name="Bromfield E.S.P."/>
            <person name="Cloutier S."/>
        </authorList>
    </citation>
    <scope>NUCLEOTIDE SEQUENCE</scope>
    <source>
        <strain evidence="2">5S5</strain>
    </source>
</reference>
<keyword evidence="3" id="KW-1185">Reference proteome</keyword>
<protein>
    <submittedName>
        <fullName evidence="1">Uncharacterized protein</fullName>
    </submittedName>
</protein>
<name>A0A973W6Y3_9BRAD</name>
<reference evidence="1" key="1">
    <citation type="submission" date="2020-06" db="EMBL/GenBank/DDBJ databases">
        <title>Whole Genome Sequence of Bradyrhizobium sp. Strain 1S1.</title>
        <authorList>
            <person name="Bromfield E.S.P."/>
            <person name="Cloutier S."/>
        </authorList>
    </citation>
    <scope>NUCLEOTIDE SEQUENCE [LARGE SCALE GENOMIC DNA]</scope>
    <source>
        <strain evidence="1">1S1</strain>
    </source>
</reference>
<evidence type="ECO:0000313" key="2">
    <source>
        <dbReference type="EMBL" id="WXC78678.1"/>
    </source>
</evidence>
<evidence type="ECO:0000313" key="3">
    <source>
        <dbReference type="Proteomes" id="UP001432046"/>
    </source>
</evidence>
<organism evidence="1">
    <name type="scientific">Bradyrhizobium septentrionale</name>
    <dbReference type="NCBI Taxonomy" id="1404411"/>
    <lineage>
        <taxon>Bacteria</taxon>
        <taxon>Pseudomonadati</taxon>
        <taxon>Pseudomonadota</taxon>
        <taxon>Alphaproteobacteria</taxon>
        <taxon>Hyphomicrobiales</taxon>
        <taxon>Nitrobacteraceae</taxon>
        <taxon>Bradyrhizobium</taxon>
    </lineage>
</organism>
<dbReference type="Proteomes" id="UP001432046">
    <property type="component" value="Chromosome"/>
</dbReference>
<sequence length="51" mass="5446">MDQLTVRQAAVSHATLKVILTGACVTLPVIIAHTGFSCRVFRGKTIELAHA</sequence>
<dbReference type="RefSeq" id="WP_175612349.1">
    <property type="nucleotide sequence ID" value="NZ_CP088285.1"/>
</dbReference>
<evidence type="ECO:0000313" key="1">
    <source>
        <dbReference type="EMBL" id="NVI48711.1"/>
    </source>
</evidence>
<reference evidence="2" key="3">
    <citation type="submission" date="2024-03" db="EMBL/GenBank/DDBJ databases">
        <authorList>
            <person name="Bromfield E.S.P."/>
            <person name="Cloutier S."/>
        </authorList>
    </citation>
    <scope>NUCLEOTIDE SEQUENCE</scope>
    <source>
        <strain evidence="2">5S5</strain>
    </source>
</reference>
<gene>
    <name evidence="1" type="ORF">HAP48_038860</name>
    <name evidence="2" type="ORF">WDK88_35735</name>
</gene>